<keyword evidence="2" id="KW-0413">Isomerase</keyword>
<dbReference type="GO" id="GO:0016853">
    <property type="term" value="F:isomerase activity"/>
    <property type="evidence" value="ECO:0007669"/>
    <property type="project" value="UniProtKB-KW"/>
</dbReference>
<accession>A0A4R6SGI6</accession>
<feature type="domain" description="Mycothiol-dependent maleylpyruvate isomerase metal-binding" evidence="1">
    <location>
        <begin position="3"/>
        <end position="149"/>
    </location>
</feature>
<dbReference type="Pfam" id="PF11716">
    <property type="entry name" value="MDMPI_N"/>
    <property type="match status" value="1"/>
</dbReference>
<reference evidence="2 3" key="1">
    <citation type="submission" date="2019-03" db="EMBL/GenBank/DDBJ databases">
        <title>Genomic Encyclopedia of Type Strains, Phase IV (KMG-IV): sequencing the most valuable type-strain genomes for metagenomic binning, comparative biology and taxonomic classification.</title>
        <authorList>
            <person name="Goeker M."/>
        </authorList>
    </citation>
    <scope>NUCLEOTIDE SEQUENCE [LARGE SCALE GENOMIC DNA]</scope>
    <source>
        <strain evidence="2 3">DSM 45361</strain>
    </source>
</reference>
<dbReference type="AlphaFoldDB" id="A0A4R6SGI6"/>
<evidence type="ECO:0000313" key="3">
    <source>
        <dbReference type="Proteomes" id="UP000295444"/>
    </source>
</evidence>
<gene>
    <name evidence="2" type="ORF">EV186_102690</name>
</gene>
<proteinExistence type="predicted"/>
<dbReference type="EMBL" id="SNXZ01000002">
    <property type="protein sequence ID" value="TDQ00824.1"/>
    <property type="molecule type" value="Genomic_DNA"/>
</dbReference>
<dbReference type="Proteomes" id="UP000295444">
    <property type="component" value="Unassembled WGS sequence"/>
</dbReference>
<dbReference type="InterPro" id="IPR034660">
    <property type="entry name" value="DinB/YfiT-like"/>
</dbReference>
<name>A0A4R6SGI6_LABRH</name>
<dbReference type="SUPFAM" id="SSF109854">
    <property type="entry name" value="DinB/YfiT-like putative metalloenzymes"/>
    <property type="match status" value="1"/>
</dbReference>
<dbReference type="InterPro" id="IPR024344">
    <property type="entry name" value="MDMPI_metal-binding"/>
</dbReference>
<dbReference type="RefSeq" id="WP_243754007.1">
    <property type="nucleotide sequence ID" value="NZ_SNXZ01000002.1"/>
</dbReference>
<comment type="caution">
    <text evidence="2">The sequence shown here is derived from an EMBL/GenBank/DDBJ whole genome shotgun (WGS) entry which is preliminary data.</text>
</comment>
<protein>
    <submittedName>
        <fullName evidence="2">Mycothiol maleylpyruvate isomerase-like protein</fullName>
    </submittedName>
</protein>
<sequence>MARSALALLRDPAVTTAWAGPSALPEFSVGGLAGHLAYQVLSLPEALAAPVPTEPVVPVLEHYARVAWIGADRDAEINVRIRDGGESLAANGPSDLADRLATAIGALARLLAETDRPVRIPLWGPWSLTLDDMLLTRLMELAVHADDLAVSVGVPTPPLPPAVQEAVVDLLSRLAMRRHGAVAVVRALARAERAPATIAAF</sequence>
<organism evidence="2 3">
    <name type="scientific">Labedaea rhizosphaerae</name>
    <dbReference type="NCBI Taxonomy" id="598644"/>
    <lineage>
        <taxon>Bacteria</taxon>
        <taxon>Bacillati</taxon>
        <taxon>Actinomycetota</taxon>
        <taxon>Actinomycetes</taxon>
        <taxon>Pseudonocardiales</taxon>
        <taxon>Pseudonocardiaceae</taxon>
        <taxon>Labedaea</taxon>
    </lineage>
</organism>
<dbReference type="Gene3D" id="1.20.120.450">
    <property type="entry name" value="dinb family like domain"/>
    <property type="match status" value="1"/>
</dbReference>
<keyword evidence="3" id="KW-1185">Reference proteome</keyword>
<evidence type="ECO:0000313" key="2">
    <source>
        <dbReference type="EMBL" id="TDQ00824.1"/>
    </source>
</evidence>
<dbReference type="GO" id="GO:0046872">
    <property type="term" value="F:metal ion binding"/>
    <property type="evidence" value="ECO:0007669"/>
    <property type="project" value="InterPro"/>
</dbReference>
<keyword evidence="2" id="KW-0670">Pyruvate</keyword>
<evidence type="ECO:0000259" key="1">
    <source>
        <dbReference type="Pfam" id="PF11716"/>
    </source>
</evidence>